<sequence>MSHNNQSHPPVGSISECGRYPIDLTGPDSHMLVMKPGVGSLSIGPSRLGKQVDLHVEADTPIDWTVFEPFATPAGSPWPRFLYYTGNDDGFFNWARERSIENMTWVPVLHTDVVVDASESQVRDLHINMDQSSDNKLHLKLPKRQGSSYFHLKLSGDLAHFSAEGDLPSSITLAPSTNRRINGVPFLLPDLGNLHRVTNLAIQNEPLAQPISLECLRQFPNLTSLHLWGNFCDLDVLTDQSQLINLELRFMADLTNMPSLITFPLLDRFIAYNVEESGGKRLRQQMKAREKTHPWTGYASVSQLRKPDWWNTEFGRPFSSWSKRLAKLANQAYDAAQAEIAKARSFADAKAAITAFTTRFNTVKGIETTEREDLAEAVWQLSQSHHLIGEPILEEMAQQWFDAVRDY</sequence>
<proteinExistence type="predicted"/>
<dbReference type="Proteomes" id="UP001597362">
    <property type="component" value="Unassembled WGS sequence"/>
</dbReference>
<accession>A0ABW4YQB8</accession>
<dbReference type="EMBL" id="JBHUHO010000047">
    <property type="protein sequence ID" value="MFD2117885.1"/>
    <property type="molecule type" value="Genomic_DNA"/>
</dbReference>
<evidence type="ECO:0000313" key="1">
    <source>
        <dbReference type="EMBL" id="MFD2117885.1"/>
    </source>
</evidence>
<dbReference type="SUPFAM" id="SSF52058">
    <property type="entry name" value="L domain-like"/>
    <property type="match status" value="1"/>
</dbReference>
<protein>
    <submittedName>
        <fullName evidence="1">Uncharacterized protein</fullName>
    </submittedName>
</protein>
<name>A0ABW4YQB8_9BACL</name>
<comment type="caution">
    <text evidence="1">The sequence shown here is derived from an EMBL/GenBank/DDBJ whole genome shotgun (WGS) entry which is preliminary data.</text>
</comment>
<organism evidence="1 2">
    <name type="scientific">Paenibacillus yanchengensis</name>
    <dbReference type="NCBI Taxonomy" id="2035833"/>
    <lineage>
        <taxon>Bacteria</taxon>
        <taxon>Bacillati</taxon>
        <taxon>Bacillota</taxon>
        <taxon>Bacilli</taxon>
        <taxon>Bacillales</taxon>
        <taxon>Paenibacillaceae</taxon>
        <taxon>Paenibacillus</taxon>
    </lineage>
</organism>
<evidence type="ECO:0000313" key="2">
    <source>
        <dbReference type="Proteomes" id="UP001597362"/>
    </source>
</evidence>
<keyword evidence="2" id="KW-1185">Reference proteome</keyword>
<dbReference type="RefSeq" id="WP_377775252.1">
    <property type="nucleotide sequence ID" value="NZ_JBHUHO010000047.1"/>
</dbReference>
<reference evidence="2" key="1">
    <citation type="journal article" date="2019" name="Int. J. Syst. Evol. Microbiol.">
        <title>The Global Catalogue of Microorganisms (GCM) 10K type strain sequencing project: providing services to taxonomists for standard genome sequencing and annotation.</title>
        <authorList>
            <consortium name="The Broad Institute Genomics Platform"/>
            <consortium name="The Broad Institute Genome Sequencing Center for Infectious Disease"/>
            <person name="Wu L."/>
            <person name="Ma J."/>
        </authorList>
    </citation>
    <scope>NUCLEOTIDE SEQUENCE [LARGE SCALE GENOMIC DNA]</scope>
    <source>
        <strain evidence="2">GH52</strain>
    </source>
</reference>
<gene>
    <name evidence="1" type="ORF">ACFSJH_19305</name>
</gene>